<evidence type="ECO:0000313" key="2">
    <source>
        <dbReference type="EMBL" id="GBP99320.1"/>
    </source>
</evidence>
<comment type="caution">
    <text evidence="2">The sequence shown here is derived from an EMBL/GenBank/DDBJ whole genome shotgun (WGS) entry which is preliminary data.</text>
</comment>
<dbReference type="AlphaFoldDB" id="A0A388SU48"/>
<name>A0A388SU48_9ACTN</name>
<proteinExistence type="predicted"/>
<accession>A0A388SU48</accession>
<evidence type="ECO:0000256" key="1">
    <source>
        <dbReference type="SAM" id="MobiDB-lite"/>
    </source>
</evidence>
<gene>
    <name evidence="2" type="ORF">SSP531S_07150</name>
</gene>
<feature type="region of interest" description="Disordered" evidence="1">
    <location>
        <begin position="27"/>
        <end position="54"/>
    </location>
</feature>
<reference evidence="2 3" key="1">
    <citation type="submission" date="2018-07" db="EMBL/GenBank/DDBJ databases">
        <title>Whole Genome Shotgun Sequence of Streptomyces spongiicola strain 531S.</title>
        <authorList>
            <person name="Dohra H."/>
            <person name="Kodani S."/>
        </authorList>
    </citation>
    <scope>NUCLEOTIDE SEQUENCE [LARGE SCALE GENOMIC DNA]</scope>
    <source>
        <strain evidence="2 3">531S</strain>
    </source>
</reference>
<dbReference type="EMBL" id="BGZL01000002">
    <property type="protein sequence ID" value="GBP99320.1"/>
    <property type="molecule type" value="Genomic_DNA"/>
</dbReference>
<dbReference type="Proteomes" id="UP000265354">
    <property type="component" value="Unassembled WGS sequence"/>
</dbReference>
<protein>
    <submittedName>
        <fullName evidence="2">Uncharacterized protein</fullName>
    </submittedName>
</protein>
<organism evidence="2 3">
    <name type="scientific">Streptomyces spongiicola</name>
    <dbReference type="NCBI Taxonomy" id="1690221"/>
    <lineage>
        <taxon>Bacteria</taxon>
        <taxon>Bacillati</taxon>
        <taxon>Actinomycetota</taxon>
        <taxon>Actinomycetes</taxon>
        <taxon>Kitasatosporales</taxon>
        <taxon>Streptomycetaceae</taxon>
        <taxon>Streptomyces</taxon>
    </lineage>
</organism>
<feature type="compositionally biased region" description="Basic and acidic residues" evidence="1">
    <location>
        <begin position="41"/>
        <end position="54"/>
    </location>
</feature>
<sequence>MTDTDDAGREVREKAWRRLIDDGGRHRDRALRSRRASPAARTRERGRVRSRGRVRERCRVRERGRSRQARWERA</sequence>
<evidence type="ECO:0000313" key="3">
    <source>
        <dbReference type="Proteomes" id="UP000265354"/>
    </source>
</evidence>